<comment type="caution">
    <text evidence="2">The sequence shown here is derived from an EMBL/GenBank/DDBJ whole genome shotgun (WGS) entry which is preliminary data.</text>
</comment>
<keyword evidence="3" id="KW-1185">Reference proteome</keyword>
<sequence length="97" mass="10862">MGAVDITIMQSTASRGGGGNHRECIHYLQRKFQNYEHASIRKSPKPLEHDKFMSGVIQKLIGNFPCRRQPGPPPALPPTPFHGREHDSVNLIELAHL</sequence>
<feature type="non-terminal residue" evidence="2">
    <location>
        <position position="97"/>
    </location>
</feature>
<name>A0ABN8QB91_9CNID</name>
<protein>
    <submittedName>
        <fullName evidence="2">Uncharacterized protein</fullName>
    </submittedName>
</protein>
<evidence type="ECO:0000256" key="1">
    <source>
        <dbReference type="SAM" id="MobiDB-lite"/>
    </source>
</evidence>
<accession>A0ABN8QB91</accession>
<organism evidence="2 3">
    <name type="scientific">Porites lobata</name>
    <dbReference type="NCBI Taxonomy" id="104759"/>
    <lineage>
        <taxon>Eukaryota</taxon>
        <taxon>Metazoa</taxon>
        <taxon>Cnidaria</taxon>
        <taxon>Anthozoa</taxon>
        <taxon>Hexacorallia</taxon>
        <taxon>Scleractinia</taxon>
        <taxon>Fungiina</taxon>
        <taxon>Poritidae</taxon>
        <taxon>Porites</taxon>
    </lineage>
</organism>
<feature type="region of interest" description="Disordered" evidence="1">
    <location>
        <begin position="66"/>
        <end position="85"/>
    </location>
</feature>
<dbReference type="Proteomes" id="UP001159405">
    <property type="component" value="Unassembled WGS sequence"/>
</dbReference>
<reference evidence="2 3" key="1">
    <citation type="submission" date="2022-05" db="EMBL/GenBank/DDBJ databases">
        <authorList>
            <consortium name="Genoscope - CEA"/>
            <person name="William W."/>
        </authorList>
    </citation>
    <scope>NUCLEOTIDE SEQUENCE [LARGE SCALE GENOMIC DNA]</scope>
</reference>
<evidence type="ECO:0000313" key="2">
    <source>
        <dbReference type="EMBL" id="CAH3158786.1"/>
    </source>
</evidence>
<proteinExistence type="predicted"/>
<feature type="compositionally biased region" description="Pro residues" evidence="1">
    <location>
        <begin position="70"/>
        <end position="80"/>
    </location>
</feature>
<dbReference type="EMBL" id="CALNXK010000112">
    <property type="protein sequence ID" value="CAH3158786.1"/>
    <property type="molecule type" value="Genomic_DNA"/>
</dbReference>
<evidence type="ECO:0000313" key="3">
    <source>
        <dbReference type="Proteomes" id="UP001159405"/>
    </source>
</evidence>
<gene>
    <name evidence="2" type="ORF">PLOB_00003322</name>
</gene>